<keyword evidence="2" id="KW-1185">Reference proteome</keyword>
<reference evidence="1 2" key="1">
    <citation type="submission" date="2018-09" db="EMBL/GenBank/DDBJ databases">
        <title>Paenibacillus aracenensis nov. sp. isolated from a cave in southern Spain.</title>
        <authorList>
            <person name="Jurado V."/>
            <person name="Gutierrez-Patricio S."/>
            <person name="Gonzalez-Pimentel J.L."/>
            <person name="Miller A.Z."/>
            <person name="Laiz L."/>
            <person name="Saiz-Jimenez C."/>
        </authorList>
    </citation>
    <scope>NUCLEOTIDE SEQUENCE [LARGE SCALE GENOMIC DNA]</scope>
    <source>
        <strain evidence="1 2">DSM 22867</strain>
    </source>
</reference>
<sequence>MAFKKGYRKGRRMWRLLWIGVYGSLLLLLVSGCGQNADGQARVYRNDGYMGLTNTNPNLLNRSGTSYDFDMEMVGQLLKPIRGIENTQVGFNGDEMNVTLRVSRSLTDKERKAMLAEAQSLLQSNFPRYDVHVKVKS</sequence>
<dbReference type="AlphaFoldDB" id="A0A3A1USS9"/>
<comment type="caution">
    <text evidence="1">The sequence shown here is derived from an EMBL/GenBank/DDBJ whole genome shotgun (WGS) entry which is preliminary data.</text>
</comment>
<accession>A0A3A1USS9</accession>
<name>A0A3A1USS9_9BACL</name>
<dbReference type="OrthoDB" id="2679017at2"/>
<protein>
    <recommendedName>
        <fullName evidence="3">Sporulation protein</fullName>
    </recommendedName>
</protein>
<evidence type="ECO:0000313" key="1">
    <source>
        <dbReference type="EMBL" id="RIX51295.1"/>
    </source>
</evidence>
<evidence type="ECO:0000313" key="2">
    <source>
        <dbReference type="Proteomes" id="UP000266482"/>
    </source>
</evidence>
<proteinExistence type="predicted"/>
<dbReference type="Proteomes" id="UP000266482">
    <property type="component" value="Unassembled WGS sequence"/>
</dbReference>
<dbReference type="EMBL" id="QXQA01000011">
    <property type="protein sequence ID" value="RIX51295.1"/>
    <property type="molecule type" value="Genomic_DNA"/>
</dbReference>
<gene>
    <name evidence="1" type="ORF">D3P08_17675</name>
</gene>
<dbReference type="RefSeq" id="WP_119601028.1">
    <property type="nucleotide sequence ID" value="NZ_QXQA01000011.1"/>
</dbReference>
<evidence type="ECO:0008006" key="3">
    <source>
        <dbReference type="Google" id="ProtNLM"/>
    </source>
</evidence>
<organism evidence="1 2">
    <name type="scientific">Paenibacillus nanensis</name>
    <dbReference type="NCBI Taxonomy" id="393251"/>
    <lineage>
        <taxon>Bacteria</taxon>
        <taxon>Bacillati</taxon>
        <taxon>Bacillota</taxon>
        <taxon>Bacilli</taxon>
        <taxon>Bacillales</taxon>
        <taxon>Paenibacillaceae</taxon>
        <taxon>Paenibacillus</taxon>
    </lineage>
</organism>
<dbReference type="PROSITE" id="PS51257">
    <property type="entry name" value="PROKAR_LIPOPROTEIN"/>
    <property type="match status" value="1"/>
</dbReference>